<keyword evidence="7 11" id="KW-0564">Palmitate</keyword>
<evidence type="ECO:0000313" key="15">
    <source>
        <dbReference type="EMBL" id="ODV59046.1"/>
    </source>
</evidence>
<keyword evidence="5 11" id="KW-1133">Transmembrane helix</keyword>
<dbReference type="InParanoid" id="A0A1D2VBP1"/>
<dbReference type="FunCoup" id="A0A1D2VBP1">
    <property type="interactions" value="23"/>
</dbReference>
<dbReference type="GeneID" id="30964913"/>
<reference evidence="16" key="1">
    <citation type="submission" date="2016-05" db="EMBL/GenBank/DDBJ databases">
        <title>Comparative genomics of biotechnologically important yeasts.</title>
        <authorList>
            <consortium name="DOE Joint Genome Institute"/>
            <person name="Riley R."/>
            <person name="Haridas S."/>
            <person name="Wolfe K.H."/>
            <person name="Lopes M.R."/>
            <person name="Hittinger C.T."/>
            <person name="Goker M."/>
            <person name="Salamov A."/>
            <person name="Wisecaver J."/>
            <person name="Long T.M."/>
            <person name="Aerts A.L."/>
            <person name="Barry K."/>
            <person name="Choi C."/>
            <person name="Clum A."/>
            <person name="Coughlan A.Y."/>
            <person name="Deshpande S."/>
            <person name="Douglass A.P."/>
            <person name="Hanson S.J."/>
            <person name="Klenk H.-P."/>
            <person name="Labutti K."/>
            <person name="Lapidus A."/>
            <person name="Lindquist E."/>
            <person name="Lipzen A."/>
            <person name="Meier-Kolthoff J.P."/>
            <person name="Ohm R.A."/>
            <person name="Otillar R.P."/>
            <person name="Pangilinan J."/>
            <person name="Peng Y."/>
            <person name="Rokas A."/>
            <person name="Rosa C.A."/>
            <person name="Scheuner C."/>
            <person name="Sibirny A.A."/>
            <person name="Slot J.C."/>
            <person name="Stielow J.B."/>
            <person name="Sun H."/>
            <person name="Kurtzman C.P."/>
            <person name="Blackwell M."/>
            <person name="Grigoriev I.V."/>
            <person name="Jeffries T.W."/>
        </authorList>
    </citation>
    <scope>NUCLEOTIDE SEQUENCE [LARGE SCALE GENOMIC DNA]</scope>
    <source>
        <strain evidence="16">DSM 1968</strain>
    </source>
</reference>
<dbReference type="PANTHER" id="PTHR12246">
    <property type="entry name" value="PALMITOYLTRANSFERASE ZDHHC16"/>
    <property type="match status" value="1"/>
</dbReference>
<dbReference type="GO" id="GO:0019706">
    <property type="term" value="F:protein-cysteine S-palmitoyltransferase activity"/>
    <property type="evidence" value="ECO:0007669"/>
    <property type="project" value="UniProtKB-UniRule"/>
</dbReference>
<feature type="transmembrane region" description="Helical" evidence="11 12">
    <location>
        <begin position="41"/>
        <end position="58"/>
    </location>
</feature>
<dbReference type="PROSITE" id="PS50216">
    <property type="entry name" value="DHHC"/>
    <property type="match status" value="1"/>
</dbReference>
<keyword evidence="9 11" id="KW-0012">Acyltransferase</keyword>
<evidence type="ECO:0000256" key="13">
    <source>
        <dbReference type="SAM" id="MobiDB-lite"/>
    </source>
</evidence>
<keyword evidence="16" id="KW-1185">Reference proteome</keyword>
<organism evidence="15 16">
    <name type="scientific">Ascoidea rubescens DSM 1968</name>
    <dbReference type="NCBI Taxonomy" id="1344418"/>
    <lineage>
        <taxon>Eukaryota</taxon>
        <taxon>Fungi</taxon>
        <taxon>Dikarya</taxon>
        <taxon>Ascomycota</taxon>
        <taxon>Saccharomycotina</taxon>
        <taxon>Saccharomycetes</taxon>
        <taxon>Ascoideaceae</taxon>
        <taxon>Ascoidea</taxon>
    </lineage>
</organism>
<dbReference type="AlphaFoldDB" id="A0A1D2VBP1"/>
<evidence type="ECO:0000256" key="3">
    <source>
        <dbReference type="ARBA" id="ARBA00022692"/>
    </source>
</evidence>
<gene>
    <name evidence="11" type="primary">PFA4</name>
    <name evidence="15" type="ORF">ASCRUDRAFT_61361</name>
</gene>
<feature type="transmembrane region" description="Helical" evidence="11 12">
    <location>
        <begin position="125"/>
        <end position="145"/>
    </location>
</feature>
<evidence type="ECO:0000256" key="11">
    <source>
        <dbReference type="HAMAP-Rule" id="MF_03199"/>
    </source>
</evidence>
<feature type="active site" description="S-palmitoyl cysteine intermediate" evidence="11">
    <location>
        <position position="110"/>
    </location>
</feature>
<protein>
    <recommendedName>
        <fullName evidence="11">Palmitoyltransferase PFA4</fullName>
        <ecNumber evidence="11">2.3.1.225</ecNumber>
    </recommendedName>
    <alternativeName>
        <fullName evidence="11">Protein S-acyltransferase</fullName>
        <shortName evidence="11">PAT</shortName>
    </alternativeName>
    <alternativeName>
        <fullName evidence="11">Protein fatty acyltransferase 4</fullName>
    </alternativeName>
</protein>
<evidence type="ECO:0000256" key="12">
    <source>
        <dbReference type="RuleBase" id="RU079119"/>
    </source>
</evidence>
<dbReference type="HAMAP" id="MF_03199">
    <property type="entry name" value="DHHC_PAT_PFA4"/>
    <property type="match status" value="1"/>
</dbReference>
<evidence type="ECO:0000256" key="8">
    <source>
        <dbReference type="ARBA" id="ARBA00023288"/>
    </source>
</evidence>
<dbReference type="GO" id="GO:0005789">
    <property type="term" value="C:endoplasmic reticulum membrane"/>
    <property type="evidence" value="ECO:0007669"/>
    <property type="project" value="UniProtKB-SubCell"/>
</dbReference>
<dbReference type="InterPro" id="IPR039859">
    <property type="entry name" value="PFA4/ZDH16/20/ERF2-like"/>
</dbReference>
<feature type="compositionally biased region" description="Basic and acidic residues" evidence="13">
    <location>
        <begin position="349"/>
        <end position="358"/>
    </location>
</feature>
<evidence type="ECO:0000256" key="5">
    <source>
        <dbReference type="ARBA" id="ARBA00022989"/>
    </source>
</evidence>
<comment type="similarity">
    <text evidence="11">Belongs to the DHHC palmitoyltransferase family. PFA4 subfamily.</text>
</comment>
<comment type="function">
    <text evidence="11">Mediates the reversible addition of palmitate to target proteins, thereby regulating their membrane association and biological function.</text>
</comment>
<dbReference type="Pfam" id="PF01529">
    <property type="entry name" value="DHHC"/>
    <property type="match status" value="1"/>
</dbReference>
<evidence type="ECO:0000313" key="16">
    <source>
        <dbReference type="Proteomes" id="UP000095038"/>
    </source>
</evidence>
<keyword evidence="4 11" id="KW-0256">Endoplasmic reticulum</keyword>
<dbReference type="EMBL" id="KV454488">
    <property type="protein sequence ID" value="ODV59046.1"/>
    <property type="molecule type" value="Genomic_DNA"/>
</dbReference>
<evidence type="ECO:0000256" key="10">
    <source>
        <dbReference type="ARBA" id="ARBA00048048"/>
    </source>
</evidence>
<sequence>MIAKLKWPWLGIAIPSFLIAFIGYSAHFFIFRNDFSMNRQLWFEFCLSMIWLNYLLAIKVNPGSPPKFFVPEKPPIAWKRWCKKCNNYKPERSHHCQSCKQCVLKMDHHCPWTNNCVGNNNLGHFIRFLLWVDYTTFFVLVHLIKKVMYFWSRKNYPSYMINKKELTFTIILLPIDSFVFITVFILTLRCFYYTIFTGMTQIEFWEWERIESQINTIQFWEKIKKNYLSVYNKSLSLTSLNSCSKNKKNKKKLKNKKNNFISNINDIDNSDDSDNYNQDFNYQLPNFKIDDFIFPYDISPWQNFVQALNYPWLLLIPWVYPKCDGVHFKKTEDLEEDQIGLPWPPDGNNQDKNDELVRNDASPGVGAERFVVGELSVISKSKVKKRVHWKNDFGEGLKDFGVDIEAEDD</sequence>
<feature type="transmembrane region" description="Helical" evidence="11 12">
    <location>
        <begin position="166"/>
        <end position="188"/>
    </location>
</feature>
<dbReference type="EC" id="2.3.1.225" evidence="11"/>
<comment type="subcellular location">
    <subcellularLocation>
        <location evidence="11">Endoplasmic reticulum membrane</location>
        <topology evidence="11">Multi-pass membrane protein</topology>
    </subcellularLocation>
    <subcellularLocation>
        <location evidence="1">Membrane</location>
        <topology evidence="1">Multi-pass membrane protein</topology>
    </subcellularLocation>
</comment>
<feature type="transmembrane region" description="Helical" evidence="11 12">
    <location>
        <begin position="6"/>
        <end position="29"/>
    </location>
</feature>
<evidence type="ECO:0000256" key="6">
    <source>
        <dbReference type="ARBA" id="ARBA00023136"/>
    </source>
</evidence>
<evidence type="ECO:0000256" key="9">
    <source>
        <dbReference type="ARBA" id="ARBA00023315"/>
    </source>
</evidence>
<proteinExistence type="inferred from homology"/>
<accession>A0A1D2VBP1</accession>
<dbReference type="RefSeq" id="XP_020045353.1">
    <property type="nucleotide sequence ID" value="XM_020191277.1"/>
</dbReference>
<dbReference type="Proteomes" id="UP000095038">
    <property type="component" value="Unassembled WGS sequence"/>
</dbReference>
<evidence type="ECO:0000256" key="4">
    <source>
        <dbReference type="ARBA" id="ARBA00022824"/>
    </source>
</evidence>
<keyword evidence="2 11" id="KW-0808">Transferase</keyword>
<evidence type="ECO:0000256" key="1">
    <source>
        <dbReference type="ARBA" id="ARBA00004141"/>
    </source>
</evidence>
<feature type="region of interest" description="Disordered" evidence="13">
    <location>
        <begin position="337"/>
        <end position="361"/>
    </location>
</feature>
<dbReference type="InterPro" id="IPR001594">
    <property type="entry name" value="Palmitoyltrfase_DHHC"/>
</dbReference>
<name>A0A1D2VBP1_9ASCO</name>
<comment type="catalytic activity">
    <reaction evidence="10 11 12">
        <text>L-cysteinyl-[protein] + hexadecanoyl-CoA = S-hexadecanoyl-L-cysteinyl-[protein] + CoA</text>
        <dbReference type="Rhea" id="RHEA:36683"/>
        <dbReference type="Rhea" id="RHEA-COMP:10131"/>
        <dbReference type="Rhea" id="RHEA-COMP:11032"/>
        <dbReference type="ChEBI" id="CHEBI:29950"/>
        <dbReference type="ChEBI" id="CHEBI:57287"/>
        <dbReference type="ChEBI" id="CHEBI:57379"/>
        <dbReference type="ChEBI" id="CHEBI:74151"/>
        <dbReference type="EC" id="2.3.1.225"/>
    </reaction>
</comment>
<dbReference type="InterPro" id="IPR033682">
    <property type="entry name" value="PFA4"/>
</dbReference>
<comment type="domain">
    <text evidence="11 12">The DHHC domain is required for palmitoyltransferase activity.</text>
</comment>
<keyword evidence="8 11" id="KW-0449">Lipoprotein</keyword>
<evidence type="ECO:0000256" key="7">
    <source>
        <dbReference type="ARBA" id="ARBA00023139"/>
    </source>
</evidence>
<evidence type="ECO:0000256" key="2">
    <source>
        <dbReference type="ARBA" id="ARBA00022679"/>
    </source>
</evidence>
<keyword evidence="3 11" id="KW-0812">Transmembrane</keyword>
<keyword evidence="6 11" id="KW-0472">Membrane</keyword>
<feature type="domain" description="Palmitoyltransferase DHHC" evidence="14">
    <location>
        <begin position="79"/>
        <end position="207"/>
    </location>
</feature>
<evidence type="ECO:0000259" key="14">
    <source>
        <dbReference type="Pfam" id="PF01529"/>
    </source>
</evidence>
<dbReference type="OrthoDB" id="331948at2759"/>